<reference evidence="2 3" key="1">
    <citation type="submission" date="2020-10" db="EMBL/GenBank/DDBJ databases">
        <title>The Coptis chinensis genome and diversification of protoberbering-type alkaloids.</title>
        <authorList>
            <person name="Wang B."/>
            <person name="Shu S."/>
            <person name="Song C."/>
            <person name="Liu Y."/>
        </authorList>
    </citation>
    <scope>NUCLEOTIDE SEQUENCE [LARGE SCALE GENOMIC DNA]</scope>
    <source>
        <strain evidence="2">HL-2020</strain>
        <tissue evidence="2">Leaf</tissue>
    </source>
</reference>
<dbReference type="OrthoDB" id="66620at2759"/>
<dbReference type="InterPro" id="IPR027417">
    <property type="entry name" value="P-loop_NTPase"/>
</dbReference>
<sequence length="633" mass="70520">MAQLKDVLYVKLSLSLFTVKMTWSCHFENSTQLRLSCEIVVLFTEVLNVYIFFFLSFGVVDRLEGEVTYNGHKLNKFVPQKTSVYVGENDLHIPLMSVKETLDFSARCQGVGEKYDLLTDLARREKAAGIFPEEEVDIHGGHCNRRSKKQPSNRLYSKAVVREQILGLDICKDTIIGDQMRRGISGGQRKRVTTGEMIVGPTKTLFMDEISTGLDTSTTYQIVKVQERRSLSFSKAVASGAQKGRVRLISCKRSRQGMIKSNTGEKSKPYRYISANDFSNQFKTFLVGLQLSGNLLIPYDNSKSHKAALVFTKHSVPIMDLIKANFYKEVFQAIFVDDFVPANGCWVLLVHRDQNICEVICKCRRYDSIWGYSCSPLSYSTMLSLSTNFLLLGGWTKSGPGDRREPNRRNQRPENLGQTEELLDPCLLVTVSGNGQRSADIEEQIADLASSNAENTKVVARTIYCLIISQYGDMEDMVKLEFWLVSQCSSKFLFVFAINRFNFQKRYCSQLPTQVVVQTITENVTAVPNSPLAESVPIVCVGPSTVRTEESGQSSGAQGNGTVVEELNASGHDTGADPSIGLQLALYVPAEITTPIVNRIEKNQMTGLAIAVASMKSGECVLLHVGWCCYEVV</sequence>
<evidence type="ECO:0000313" key="3">
    <source>
        <dbReference type="Proteomes" id="UP000631114"/>
    </source>
</evidence>
<dbReference type="AlphaFoldDB" id="A0A835MI12"/>
<proteinExistence type="predicted"/>
<evidence type="ECO:0000313" key="2">
    <source>
        <dbReference type="EMBL" id="KAF9624476.1"/>
    </source>
</evidence>
<dbReference type="PANTHER" id="PTHR19241">
    <property type="entry name" value="ATP-BINDING CASSETTE TRANSPORTER"/>
    <property type="match status" value="1"/>
</dbReference>
<protein>
    <recommendedName>
        <fullName evidence="4">ABC transporter domain-containing protein</fullName>
    </recommendedName>
</protein>
<dbReference type="Gene3D" id="3.40.50.300">
    <property type="entry name" value="P-loop containing nucleotide triphosphate hydrolases"/>
    <property type="match status" value="1"/>
</dbReference>
<evidence type="ECO:0000256" key="1">
    <source>
        <dbReference type="ARBA" id="ARBA00022448"/>
    </source>
</evidence>
<evidence type="ECO:0008006" key="4">
    <source>
        <dbReference type="Google" id="ProtNLM"/>
    </source>
</evidence>
<dbReference type="SUPFAM" id="SSF52540">
    <property type="entry name" value="P-loop containing nucleoside triphosphate hydrolases"/>
    <property type="match status" value="1"/>
</dbReference>
<keyword evidence="3" id="KW-1185">Reference proteome</keyword>
<keyword evidence="1" id="KW-0813">Transport</keyword>
<name>A0A835MI12_9MAGN</name>
<organism evidence="2 3">
    <name type="scientific">Coptis chinensis</name>
    <dbReference type="NCBI Taxonomy" id="261450"/>
    <lineage>
        <taxon>Eukaryota</taxon>
        <taxon>Viridiplantae</taxon>
        <taxon>Streptophyta</taxon>
        <taxon>Embryophyta</taxon>
        <taxon>Tracheophyta</taxon>
        <taxon>Spermatophyta</taxon>
        <taxon>Magnoliopsida</taxon>
        <taxon>Ranunculales</taxon>
        <taxon>Ranunculaceae</taxon>
        <taxon>Coptidoideae</taxon>
        <taxon>Coptis</taxon>
    </lineage>
</organism>
<dbReference type="EMBL" id="JADFTS010000001">
    <property type="protein sequence ID" value="KAF9624476.1"/>
    <property type="molecule type" value="Genomic_DNA"/>
</dbReference>
<gene>
    <name evidence="2" type="ORF">IFM89_011519</name>
</gene>
<accession>A0A835MI12</accession>
<comment type="caution">
    <text evidence="2">The sequence shown here is derived from an EMBL/GenBank/DDBJ whole genome shotgun (WGS) entry which is preliminary data.</text>
</comment>
<dbReference type="Proteomes" id="UP000631114">
    <property type="component" value="Unassembled WGS sequence"/>
</dbReference>